<dbReference type="AlphaFoldDB" id="A0A1L9VJY0"/>
<feature type="region of interest" description="Disordered" evidence="1">
    <location>
        <begin position="440"/>
        <end position="477"/>
    </location>
</feature>
<feature type="region of interest" description="Disordered" evidence="1">
    <location>
        <begin position="237"/>
        <end position="284"/>
    </location>
</feature>
<name>A0A1L9VJY0_ASPGL</name>
<feature type="compositionally biased region" description="Low complexity" evidence="1">
    <location>
        <begin position="163"/>
        <end position="175"/>
    </location>
</feature>
<dbReference type="RefSeq" id="XP_022400926.1">
    <property type="nucleotide sequence ID" value="XM_022543959.1"/>
</dbReference>
<gene>
    <name evidence="2" type="ORF">ASPGLDRAFT_305271</name>
</gene>
<dbReference type="EMBL" id="KV878897">
    <property type="protein sequence ID" value="OJJ84228.1"/>
    <property type="molecule type" value="Genomic_DNA"/>
</dbReference>
<feature type="compositionally biased region" description="Polar residues" evidence="1">
    <location>
        <begin position="440"/>
        <end position="456"/>
    </location>
</feature>
<feature type="compositionally biased region" description="Low complexity" evidence="1">
    <location>
        <begin position="246"/>
        <end position="263"/>
    </location>
</feature>
<feature type="region of interest" description="Disordered" evidence="1">
    <location>
        <begin position="44"/>
        <end position="116"/>
    </location>
</feature>
<feature type="compositionally biased region" description="Polar residues" evidence="1">
    <location>
        <begin position="467"/>
        <end position="477"/>
    </location>
</feature>
<sequence>MFSSNYDPITIRPPAPRDNYHQHSLSANMVPSYANRNMSPYYMNENLMPHSKNVNHHSNTSPSAPRYSPNLRPWRRQHSHSSLSFMTSPRPEQSEYTTSQQPRRPADRTPVCVSPFRSVRRMKQPFQLMLPASPACESTATFAKEPRRLHPSPSLSDSRESHPSSSSTYFSPKPGSESENEPDFNITCSCAPGGKICDNCNVQQSPQIQNEEQKRTGEITNVHMAHSTLIKQYEDANSNANDREATPPSAETESTTPSPNSGETGEEDTLSRLQRARAGTTSTQASWVPDNFSYCQNWLQGVETMDVKDEKSKELSRRKFQIVQVSPPPSKHDVKDVLAVASRTKPKLVDISRQSSPLMSCSVPAHQHPVPSTPDRRQQEVSAFSPDTPLEIADSGCATHLACFSLDDSQDDKEDDDYTDASSITSESVSSTIVCEKSAISSGRSISPNKTDQPPNATLAPKPDASPGTSSNKSQQEQLEKWWDHEWTIDQLEQSVKDFPESKLKLTSPVIMFLRESDEKSLIRQFRKVFPDAAEYQLDCLCASLIARNYIFELCSNHRRNSGFSHRLGVASEKNCPNLGIRFAQALPSQIKDQVMGSRSTELRKDLDAMVNDMLFAVTGKADETVKSAITVLAQVLEKKA</sequence>
<reference evidence="3" key="1">
    <citation type="journal article" date="2017" name="Genome Biol.">
        <title>Comparative genomics reveals high biological diversity and specific adaptations in the industrially and medically important fungal genus Aspergillus.</title>
        <authorList>
            <person name="de Vries R.P."/>
            <person name="Riley R."/>
            <person name="Wiebenga A."/>
            <person name="Aguilar-Osorio G."/>
            <person name="Amillis S."/>
            <person name="Uchima C.A."/>
            <person name="Anderluh G."/>
            <person name="Asadollahi M."/>
            <person name="Askin M."/>
            <person name="Barry K."/>
            <person name="Battaglia E."/>
            <person name="Bayram O."/>
            <person name="Benocci T."/>
            <person name="Braus-Stromeyer S.A."/>
            <person name="Caldana C."/>
            <person name="Canovas D."/>
            <person name="Cerqueira G.C."/>
            <person name="Chen F."/>
            <person name="Chen W."/>
            <person name="Choi C."/>
            <person name="Clum A."/>
            <person name="Dos Santos R.A."/>
            <person name="Damasio A.R."/>
            <person name="Diallinas G."/>
            <person name="Emri T."/>
            <person name="Fekete E."/>
            <person name="Flipphi M."/>
            <person name="Freyberg S."/>
            <person name="Gallo A."/>
            <person name="Gournas C."/>
            <person name="Habgood R."/>
            <person name="Hainaut M."/>
            <person name="Harispe M.L."/>
            <person name="Henrissat B."/>
            <person name="Hilden K.S."/>
            <person name="Hope R."/>
            <person name="Hossain A."/>
            <person name="Karabika E."/>
            <person name="Karaffa L."/>
            <person name="Karanyi Z."/>
            <person name="Krasevec N."/>
            <person name="Kuo A."/>
            <person name="Kusch H."/>
            <person name="LaButti K."/>
            <person name="Lagendijk E.L."/>
            <person name="Lapidus A."/>
            <person name="Levasseur A."/>
            <person name="Lindquist E."/>
            <person name="Lipzen A."/>
            <person name="Logrieco A.F."/>
            <person name="MacCabe A."/>
            <person name="Maekelae M.R."/>
            <person name="Malavazi I."/>
            <person name="Melin P."/>
            <person name="Meyer V."/>
            <person name="Mielnichuk N."/>
            <person name="Miskei M."/>
            <person name="Molnar A.P."/>
            <person name="Mule G."/>
            <person name="Ngan C.Y."/>
            <person name="Orejas M."/>
            <person name="Orosz E."/>
            <person name="Ouedraogo J.P."/>
            <person name="Overkamp K.M."/>
            <person name="Park H.-S."/>
            <person name="Perrone G."/>
            <person name="Piumi F."/>
            <person name="Punt P.J."/>
            <person name="Ram A.F."/>
            <person name="Ramon A."/>
            <person name="Rauscher S."/>
            <person name="Record E."/>
            <person name="Riano-Pachon D.M."/>
            <person name="Robert V."/>
            <person name="Roehrig J."/>
            <person name="Ruller R."/>
            <person name="Salamov A."/>
            <person name="Salih N.S."/>
            <person name="Samson R.A."/>
            <person name="Sandor E."/>
            <person name="Sanguinetti M."/>
            <person name="Schuetze T."/>
            <person name="Sepcic K."/>
            <person name="Shelest E."/>
            <person name="Sherlock G."/>
            <person name="Sophianopoulou V."/>
            <person name="Squina F.M."/>
            <person name="Sun H."/>
            <person name="Susca A."/>
            <person name="Todd R.B."/>
            <person name="Tsang A."/>
            <person name="Unkles S.E."/>
            <person name="van de Wiele N."/>
            <person name="van Rossen-Uffink D."/>
            <person name="Oliveira J.V."/>
            <person name="Vesth T.C."/>
            <person name="Visser J."/>
            <person name="Yu J.-H."/>
            <person name="Zhou M."/>
            <person name="Andersen M.R."/>
            <person name="Archer D.B."/>
            <person name="Baker S.E."/>
            <person name="Benoit I."/>
            <person name="Brakhage A.A."/>
            <person name="Braus G.H."/>
            <person name="Fischer R."/>
            <person name="Frisvad J.C."/>
            <person name="Goldman G.H."/>
            <person name="Houbraken J."/>
            <person name="Oakley B."/>
            <person name="Pocsi I."/>
            <person name="Scazzocchio C."/>
            <person name="Seiboth B."/>
            <person name="vanKuyk P.A."/>
            <person name="Wortman J."/>
            <person name="Dyer P.S."/>
            <person name="Grigoriev I.V."/>
        </authorList>
    </citation>
    <scope>NUCLEOTIDE SEQUENCE [LARGE SCALE GENOMIC DNA]</scope>
    <source>
        <strain evidence="3">CBS 516.65</strain>
    </source>
</reference>
<dbReference type="Proteomes" id="UP000184300">
    <property type="component" value="Unassembled WGS sequence"/>
</dbReference>
<feature type="region of interest" description="Disordered" evidence="1">
    <location>
        <begin position="359"/>
        <end position="383"/>
    </location>
</feature>
<accession>A0A1L9VJY0</accession>
<feature type="region of interest" description="Disordered" evidence="1">
    <location>
        <begin position="141"/>
        <end position="181"/>
    </location>
</feature>
<evidence type="ECO:0000313" key="3">
    <source>
        <dbReference type="Proteomes" id="UP000184300"/>
    </source>
</evidence>
<dbReference type="OrthoDB" id="4219928at2759"/>
<proteinExistence type="predicted"/>
<dbReference type="VEuPathDB" id="FungiDB:ASPGLDRAFT_305271"/>
<feature type="compositionally biased region" description="Polar residues" evidence="1">
    <location>
        <begin position="80"/>
        <end position="102"/>
    </location>
</feature>
<keyword evidence="3" id="KW-1185">Reference proteome</keyword>
<protein>
    <submittedName>
        <fullName evidence="2">Uncharacterized protein</fullName>
    </submittedName>
</protein>
<feature type="region of interest" description="Disordered" evidence="1">
    <location>
        <begin position="1"/>
        <end position="22"/>
    </location>
</feature>
<evidence type="ECO:0000256" key="1">
    <source>
        <dbReference type="SAM" id="MobiDB-lite"/>
    </source>
</evidence>
<dbReference type="GeneID" id="34460220"/>
<evidence type="ECO:0000313" key="2">
    <source>
        <dbReference type="EMBL" id="OJJ84228.1"/>
    </source>
</evidence>
<organism evidence="2 3">
    <name type="scientific">Aspergillus glaucus CBS 516.65</name>
    <dbReference type="NCBI Taxonomy" id="1160497"/>
    <lineage>
        <taxon>Eukaryota</taxon>
        <taxon>Fungi</taxon>
        <taxon>Dikarya</taxon>
        <taxon>Ascomycota</taxon>
        <taxon>Pezizomycotina</taxon>
        <taxon>Eurotiomycetes</taxon>
        <taxon>Eurotiomycetidae</taxon>
        <taxon>Eurotiales</taxon>
        <taxon>Aspergillaceae</taxon>
        <taxon>Aspergillus</taxon>
        <taxon>Aspergillus subgen. Aspergillus</taxon>
    </lineage>
</organism>